<dbReference type="InterPro" id="IPR040521">
    <property type="entry name" value="KDZ"/>
</dbReference>
<protein>
    <submittedName>
        <fullName evidence="1">Uncharacterized protein</fullName>
    </submittedName>
</protein>
<dbReference type="Proteomes" id="UP000093000">
    <property type="component" value="Unassembled WGS sequence"/>
</dbReference>
<dbReference type="STRING" id="101091.A0A1C7MUQ6"/>
<dbReference type="AlphaFoldDB" id="A0A1C7MUQ6"/>
<name>A0A1C7MUQ6_9FUNG</name>
<accession>A0A1C7MUQ6</accession>
<evidence type="ECO:0000313" key="2">
    <source>
        <dbReference type="Proteomes" id="UP000093000"/>
    </source>
</evidence>
<dbReference type="Pfam" id="PF18758">
    <property type="entry name" value="KDZ"/>
    <property type="match status" value="1"/>
</dbReference>
<dbReference type="EMBL" id="LUGH01002063">
    <property type="protein sequence ID" value="OBZ80487.1"/>
    <property type="molecule type" value="Genomic_DNA"/>
</dbReference>
<sequence>MYCFAESVEVNSFKANNNNNRNNSSERYYENDVFSMSCARHVVHERLLNIHGGEGYIPQVCCSLRWAYVESQPSKKKYAIMYDIVCLVRKGLKSSCSSHHVNNINDLQRRFPVWKEDTWYGVTAFYAYAHTMACQVNYNPKYIPNFGCTAARAVRGSGHTWTVSCQ</sequence>
<dbReference type="OrthoDB" id="2505730at2759"/>
<keyword evidence="2" id="KW-1185">Reference proteome</keyword>
<organism evidence="1 2">
    <name type="scientific">Choanephora cucurbitarum</name>
    <dbReference type="NCBI Taxonomy" id="101091"/>
    <lineage>
        <taxon>Eukaryota</taxon>
        <taxon>Fungi</taxon>
        <taxon>Fungi incertae sedis</taxon>
        <taxon>Mucoromycota</taxon>
        <taxon>Mucoromycotina</taxon>
        <taxon>Mucoromycetes</taxon>
        <taxon>Mucorales</taxon>
        <taxon>Mucorineae</taxon>
        <taxon>Choanephoraceae</taxon>
        <taxon>Choanephoroideae</taxon>
        <taxon>Choanephora</taxon>
    </lineage>
</organism>
<gene>
    <name evidence="1" type="ORF">A0J61_11464</name>
</gene>
<dbReference type="InParanoid" id="A0A1C7MUQ6"/>
<evidence type="ECO:0000313" key="1">
    <source>
        <dbReference type="EMBL" id="OBZ80487.1"/>
    </source>
</evidence>
<reference evidence="1 2" key="1">
    <citation type="submission" date="2016-03" db="EMBL/GenBank/DDBJ databases">
        <title>Choanephora cucurbitarum.</title>
        <authorList>
            <person name="Min B."/>
            <person name="Park H."/>
            <person name="Park J.-H."/>
            <person name="Shin H.-D."/>
            <person name="Choi I.-G."/>
        </authorList>
    </citation>
    <scope>NUCLEOTIDE SEQUENCE [LARGE SCALE GENOMIC DNA]</scope>
    <source>
        <strain evidence="1 2">KUS-F28377</strain>
    </source>
</reference>
<comment type="caution">
    <text evidence="1">The sequence shown here is derived from an EMBL/GenBank/DDBJ whole genome shotgun (WGS) entry which is preliminary data.</text>
</comment>
<proteinExistence type="predicted"/>